<dbReference type="RefSeq" id="WP_107666125.1">
    <property type="nucleotide sequence ID" value="NZ_PZKG01000330.1"/>
</dbReference>
<gene>
    <name evidence="2" type="ORF">C5F48_23740</name>
</gene>
<comment type="caution">
    <text evidence="2">The sequence shown here is derived from an EMBL/GenBank/DDBJ whole genome shotgun (WGS) entry which is preliminary data.</text>
</comment>
<dbReference type="AlphaFoldDB" id="A0A2T4JKB7"/>
<dbReference type="EMBL" id="PZKG01000330">
    <property type="protein sequence ID" value="PTE18370.1"/>
    <property type="molecule type" value="Genomic_DNA"/>
</dbReference>
<dbReference type="Pfam" id="PF04965">
    <property type="entry name" value="GPW_gp25"/>
    <property type="match status" value="1"/>
</dbReference>
<organism evidence="2 3">
    <name type="scientific">Cereibacter changlensis JA139</name>
    <dbReference type="NCBI Taxonomy" id="1188249"/>
    <lineage>
        <taxon>Bacteria</taxon>
        <taxon>Pseudomonadati</taxon>
        <taxon>Pseudomonadota</taxon>
        <taxon>Alphaproteobacteria</taxon>
        <taxon>Rhodobacterales</taxon>
        <taxon>Paracoccaceae</taxon>
        <taxon>Cereibacter</taxon>
    </lineage>
</organism>
<feature type="domain" description="IraD/Gp25-like" evidence="1">
    <location>
        <begin position="15"/>
        <end position="97"/>
    </location>
</feature>
<name>A0A2T4JKB7_9RHOB</name>
<evidence type="ECO:0000259" key="1">
    <source>
        <dbReference type="Pfam" id="PF04965"/>
    </source>
</evidence>
<sequence length="110" mass="11870">MTGLSRTAFRPLDADAHLAQSITDILSTPTGSRVLRRAYGSELPRLIDRPVNGATLVDVYAETAAALDAWEPRFRLRRVEVSVAAAGRLGLVLHGEVDHRAVTIPAEVSP</sequence>
<accession>A0A2T4JKB7</accession>
<protein>
    <submittedName>
        <fullName evidence="2">Phage baseplate protein</fullName>
    </submittedName>
</protein>
<dbReference type="OrthoDB" id="9802846at2"/>
<evidence type="ECO:0000313" key="2">
    <source>
        <dbReference type="EMBL" id="PTE18370.1"/>
    </source>
</evidence>
<evidence type="ECO:0000313" key="3">
    <source>
        <dbReference type="Proteomes" id="UP000241010"/>
    </source>
</evidence>
<dbReference type="InterPro" id="IPR007048">
    <property type="entry name" value="IraD/Gp25-like"/>
</dbReference>
<proteinExistence type="predicted"/>
<dbReference type="Gene3D" id="3.10.450.40">
    <property type="match status" value="1"/>
</dbReference>
<keyword evidence="3" id="KW-1185">Reference proteome</keyword>
<dbReference type="SUPFAM" id="SSF160719">
    <property type="entry name" value="gpW/gp25-like"/>
    <property type="match status" value="1"/>
</dbReference>
<reference evidence="2 3" key="1">
    <citation type="submission" date="2018-03" db="EMBL/GenBank/DDBJ databases">
        <title>Cereibacter changlensis.</title>
        <authorList>
            <person name="Meyer T.E."/>
            <person name="Miller S."/>
            <person name="Lodha T."/>
            <person name="Gandham S."/>
            <person name="Chintalapati S."/>
            <person name="Chintalapati V.R."/>
        </authorList>
    </citation>
    <scope>NUCLEOTIDE SEQUENCE [LARGE SCALE GENOMIC DNA]</scope>
    <source>
        <strain evidence="2 3">JA139</strain>
    </source>
</reference>
<dbReference type="Proteomes" id="UP000241010">
    <property type="component" value="Unassembled WGS sequence"/>
</dbReference>